<dbReference type="AlphaFoldDB" id="A0A081A201"/>
<dbReference type="Proteomes" id="UP000028582">
    <property type="component" value="Unassembled WGS sequence"/>
</dbReference>
<evidence type="ECO:0000313" key="1">
    <source>
        <dbReference type="EMBL" id="ETO72912.1"/>
    </source>
</evidence>
<name>A0A081A201_PHYNI</name>
<proteinExistence type="predicted"/>
<sequence length="122" mass="13356">MATPSTTLHALAEPTLAISGTRSREARTNMIFLSAGYRAPTFHTGAGCASYIVDLALAPRERSAMFNNVEATTRQSRAEALAYSKLSSDGCNLYHVSAPGTFHQDLTQAGGWFKQKRWWSED</sequence>
<evidence type="ECO:0000313" key="2">
    <source>
        <dbReference type="Proteomes" id="UP000028582"/>
    </source>
</evidence>
<protein>
    <submittedName>
        <fullName evidence="1">Uncharacterized protein</fullName>
    </submittedName>
</protein>
<gene>
    <name evidence="1" type="ORF">F444_11116</name>
</gene>
<dbReference type="EMBL" id="ANJA01002016">
    <property type="protein sequence ID" value="ETO72912.1"/>
    <property type="molecule type" value="Genomic_DNA"/>
</dbReference>
<organism evidence="1 2">
    <name type="scientific">Phytophthora nicotianae P1976</name>
    <dbReference type="NCBI Taxonomy" id="1317066"/>
    <lineage>
        <taxon>Eukaryota</taxon>
        <taxon>Sar</taxon>
        <taxon>Stramenopiles</taxon>
        <taxon>Oomycota</taxon>
        <taxon>Peronosporomycetes</taxon>
        <taxon>Peronosporales</taxon>
        <taxon>Peronosporaceae</taxon>
        <taxon>Phytophthora</taxon>
    </lineage>
</organism>
<accession>A0A081A201</accession>
<reference evidence="1 2" key="1">
    <citation type="submission" date="2013-11" db="EMBL/GenBank/DDBJ databases">
        <title>The Genome Sequence of Phytophthora parasitica P1976.</title>
        <authorList>
            <consortium name="The Broad Institute Genomics Platform"/>
            <person name="Russ C."/>
            <person name="Tyler B."/>
            <person name="Panabieres F."/>
            <person name="Shan W."/>
            <person name="Tripathy S."/>
            <person name="Grunwald N."/>
            <person name="Machado M."/>
            <person name="Johnson C.S."/>
            <person name="Walker B."/>
            <person name="Young S."/>
            <person name="Zeng Q."/>
            <person name="Gargeya S."/>
            <person name="Fitzgerald M."/>
            <person name="Haas B."/>
            <person name="Abouelleil A."/>
            <person name="Allen A.W."/>
            <person name="Alvarado L."/>
            <person name="Arachchi H.M."/>
            <person name="Berlin A.M."/>
            <person name="Chapman S.B."/>
            <person name="Gainer-Dewar J."/>
            <person name="Goldberg J."/>
            <person name="Griggs A."/>
            <person name="Gujja S."/>
            <person name="Hansen M."/>
            <person name="Howarth C."/>
            <person name="Imamovic A."/>
            <person name="Ireland A."/>
            <person name="Larimer J."/>
            <person name="McCowan C."/>
            <person name="Murphy C."/>
            <person name="Pearson M."/>
            <person name="Poon T.W."/>
            <person name="Priest M."/>
            <person name="Roberts A."/>
            <person name="Saif S."/>
            <person name="Shea T."/>
            <person name="Sisk P."/>
            <person name="Sykes S."/>
            <person name="Wortman J."/>
            <person name="Nusbaum C."/>
            <person name="Birren B."/>
        </authorList>
    </citation>
    <scope>NUCLEOTIDE SEQUENCE [LARGE SCALE GENOMIC DNA]</scope>
    <source>
        <strain evidence="1 2">P1976</strain>
    </source>
</reference>
<comment type="caution">
    <text evidence="1">The sequence shown here is derived from an EMBL/GenBank/DDBJ whole genome shotgun (WGS) entry which is preliminary data.</text>
</comment>